<keyword evidence="4 8" id="KW-0479">Metal-binding</keyword>
<evidence type="ECO:0000256" key="6">
    <source>
        <dbReference type="PIRNR" id="PIRNR001123"/>
    </source>
</evidence>
<evidence type="ECO:0000256" key="3">
    <source>
        <dbReference type="ARBA" id="ARBA00022670"/>
    </source>
</evidence>
<dbReference type="SUPFAM" id="SSF53187">
    <property type="entry name" value="Zn-dependent exopeptidases"/>
    <property type="match status" value="1"/>
</dbReference>
<feature type="binding site" evidence="8">
    <location>
        <position position="68"/>
    </location>
    <ligand>
        <name>Zn(2+)</name>
        <dbReference type="ChEBI" id="CHEBI:29105"/>
        <label>1</label>
    </ligand>
</feature>
<dbReference type="Gene3D" id="3.40.630.10">
    <property type="entry name" value="Zn peptidases"/>
    <property type="match status" value="1"/>
</dbReference>
<dbReference type="Pfam" id="PF05343">
    <property type="entry name" value="Peptidase_M42"/>
    <property type="match status" value="1"/>
</dbReference>
<dbReference type="PIRSF" id="PIRSF001123">
    <property type="entry name" value="PepA_GA"/>
    <property type="match status" value="1"/>
</dbReference>
<reference evidence="9 10" key="1">
    <citation type="submission" date="2018-05" db="EMBL/GenBank/DDBJ databases">
        <title>Spiribacter halobius sp. nov., a moderately halophilic bacterium isolated from marine solar saltern.</title>
        <authorList>
            <person name="Zheng W.-S."/>
            <person name="Lu D.-C."/>
            <person name="Du Z.-J."/>
        </authorList>
    </citation>
    <scope>NUCLEOTIDE SEQUENCE [LARGE SCALE GENOMIC DNA]</scope>
    <source>
        <strain evidence="9 10">E85</strain>
    </source>
</reference>
<evidence type="ECO:0000256" key="8">
    <source>
        <dbReference type="PIRSR" id="PIRSR001123-2"/>
    </source>
</evidence>
<protein>
    <recommendedName>
        <fullName evidence="11">Endoglucanase</fullName>
    </recommendedName>
</protein>
<comment type="similarity">
    <text evidence="1 6">Belongs to the peptidase M42 family.</text>
</comment>
<dbReference type="Proteomes" id="UP000245474">
    <property type="component" value="Unassembled WGS sequence"/>
</dbReference>
<gene>
    <name evidence="9" type="ORF">DEM34_11290</name>
</gene>
<dbReference type="RefSeq" id="WP_109678922.1">
    <property type="nucleotide sequence ID" value="NZ_CP086615.1"/>
</dbReference>
<dbReference type="AlphaFoldDB" id="A0A2U2N0Z5"/>
<dbReference type="OrthoDB" id="9772053at2"/>
<feature type="binding site" evidence="8">
    <location>
        <position position="182"/>
    </location>
    <ligand>
        <name>Zn(2+)</name>
        <dbReference type="ChEBI" id="CHEBI:29105"/>
        <label>1</label>
    </ligand>
</feature>
<keyword evidence="2" id="KW-0031">Aminopeptidase</keyword>
<evidence type="ECO:0008006" key="11">
    <source>
        <dbReference type="Google" id="ProtNLM"/>
    </source>
</evidence>
<dbReference type="SUPFAM" id="SSF101821">
    <property type="entry name" value="Aminopeptidase/glucanase lid domain"/>
    <property type="match status" value="1"/>
</dbReference>
<accession>A0A2U2N0Z5</accession>
<dbReference type="InterPro" id="IPR051464">
    <property type="entry name" value="Peptidase_M42_aminopept"/>
</dbReference>
<dbReference type="PANTHER" id="PTHR32481:SF0">
    <property type="entry name" value="AMINOPEPTIDASE YPDE-RELATED"/>
    <property type="match status" value="1"/>
</dbReference>
<feature type="binding site" evidence="8">
    <location>
        <position position="237"/>
    </location>
    <ligand>
        <name>Zn(2+)</name>
        <dbReference type="ChEBI" id="CHEBI:29105"/>
        <label>1</label>
    </ligand>
</feature>
<keyword evidence="3" id="KW-0645">Protease</keyword>
<proteinExistence type="inferred from homology"/>
<feature type="binding site" evidence="8">
    <location>
        <position position="215"/>
    </location>
    <ligand>
        <name>Zn(2+)</name>
        <dbReference type="ChEBI" id="CHEBI:29105"/>
        <label>2</label>
    </ligand>
</feature>
<evidence type="ECO:0000313" key="9">
    <source>
        <dbReference type="EMBL" id="PWG62723.1"/>
    </source>
</evidence>
<dbReference type="Gene3D" id="2.40.30.40">
    <property type="entry name" value="Peptidase M42, domain 2"/>
    <property type="match status" value="1"/>
</dbReference>
<feature type="binding site" evidence="8">
    <location>
        <position position="182"/>
    </location>
    <ligand>
        <name>Zn(2+)</name>
        <dbReference type="ChEBI" id="CHEBI:29105"/>
        <label>2</label>
    </ligand>
</feature>
<dbReference type="GO" id="GO:0006508">
    <property type="term" value="P:proteolysis"/>
    <property type="evidence" value="ECO:0007669"/>
    <property type="project" value="UniProtKB-KW"/>
</dbReference>
<evidence type="ECO:0000256" key="7">
    <source>
        <dbReference type="PIRSR" id="PIRSR001123-1"/>
    </source>
</evidence>
<dbReference type="GO" id="GO:0004177">
    <property type="term" value="F:aminopeptidase activity"/>
    <property type="evidence" value="ECO:0007669"/>
    <property type="project" value="UniProtKB-UniRule"/>
</dbReference>
<comment type="cofactor">
    <cofactor evidence="8">
        <name>a divalent metal cation</name>
        <dbReference type="ChEBI" id="CHEBI:60240"/>
    </cofactor>
    <text evidence="8">Binds 2 divalent metal cations per subunit.</text>
</comment>
<dbReference type="EMBL" id="QFFI01000016">
    <property type="protein sequence ID" value="PWG62723.1"/>
    <property type="molecule type" value="Genomic_DNA"/>
</dbReference>
<keyword evidence="5" id="KW-0378">Hydrolase</keyword>
<name>A0A2U2N0Z5_9GAMM</name>
<keyword evidence="10" id="KW-1185">Reference proteome</keyword>
<sequence length="365" mass="38531">MSASPLLERLRALTALDAPVGFEEPVLEAARAGLAACCDRVESDLRGNVYAYQAGRDASAPRVMITAHADEVGFMVTSVLPCGHLRFARLGKPTAMVLPGQRVRVLTTAGALEGVIGVKPGHVLSGEEANRLPALRDLYIDVGAESAAQAADWGIEPGTPAVFVGPLTRTGNPHRWLGKAVDNRMGVLAVLEAAERLAEATAPCERVYVIAVEEEVGLRGAEVAARHVDPDVVLAVDTVPSGGTPDLRPDDLPWEIGKGPLLKVRETIGLSTSRPLRELIRASAERASLPYQLIVDTAGITDATSAQQASGRIAAAVIGLARKYSHSAAELFDARDLEALIDLVVAVTRDIEHVDQLRRLPAGGG</sequence>
<comment type="caution">
    <text evidence="9">The sequence shown here is derived from an EMBL/GenBank/DDBJ whole genome shotgun (WGS) entry which is preliminary data.</text>
</comment>
<dbReference type="InterPro" id="IPR008007">
    <property type="entry name" value="Peptidase_M42"/>
</dbReference>
<evidence type="ECO:0000256" key="4">
    <source>
        <dbReference type="ARBA" id="ARBA00022723"/>
    </source>
</evidence>
<evidence type="ECO:0000256" key="5">
    <source>
        <dbReference type="ARBA" id="ARBA00022801"/>
    </source>
</evidence>
<dbReference type="PANTHER" id="PTHR32481">
    <property type="entry name" value="AMINOPEPTIDASE"/>
    <property type="match status" value="1"/>
</dbReference>
<feature type="binding site" evidence="8">
    <location>
        <position position="326"/>
    </location>
    <ligand>
        <name>Zn(2+)</name>
        <dbReference type="ChEBI" id="CHEBI:29105"/>
        <label>2</label>
    </ligand>
</feature>
<evidence type="ECO:0000256" key="2">
    <source>
        <dbReference type="ARBA" id="ARBA00022438"/>
    </source>
</evidence>
<evidence type="ECO:0000313" key="10">
    <source>
        <dbReference type="Proteomes" id="UP000245474"/>
    </source>
</evidence>
<evidence type="ECO:0000256" key="1">
    <source>
        <dbReference type="ARBA" id="ARBA00006272"/>
    </source>
</evidence>
<organism evidence="9 10">
    <name type="scientific">Sediminicurvatus halobius</name>
    <dbReference type="NCBI Taxonomy" id="2182432"/>
    <lineage>
        <taxon>Bacteria</taxon>
        <taxon>Pseudomonadati</taxon>
        <taxon>Pseudomonadota</taxon>
        <taxon>Gammaproteobacteria</taxon>
        <taxon>Chromatiales</taxon>
        <taxon>Ectothiorhodospiraceae</taxon>
        <taxon>Sediminicurvatus</taxon>
    </lineage>
</organism>
<feature type="active site" description="Proton acceptor" evidence="7">
    <location>
        <position position="214"/>
    </location>
</feature>
<dbReference type="GO" id="GO:0046872">
    <property type="term" value="F:metal ion binding"/>
    <property type="evidence" value="ECO:0007669"/>
    <property type="project" value="UniProtKB-UniRule"/>
</dbReference>
<dbReference type="InterPro" id="IPR023367">
    <property type="entry name" value="Peptidase_M42_dom2"/>
</dbReference>